<keyword evidence="1" id="KW-1133">Transmembrane helix</keyword>
<keyword evidence="1" id="KW-0472">Membrane</keyword>
<proteinExistence type="predicted"/>
<keyword evidence="3" id="KW-1185">Reference proteome</keyword>
<evidence type="ECO:0000313" key="3">
    <source>
        <dbReference type="Proteomes" id="UP000266258"/>
    </source>
</evidence>
<evidence type="ECO:0000313" key="2">
    <source>
        <dbReference type="EMBL" id="RIY32258.1"/>
    </source>
</evidence>
<keyword evidence="1" id="KW-0812">Transmembrane</keyword>
<gene>
    <name evidence="2" type="ORF">CJP74_05055</name>
</gene>
<evidence type="ECO:0000256" key="1">
    <source>
        <dbReference type="SAM" id="Phobius"/>
    </source>
</evidence>
<protein>
    <submittedName>
        <fullName evidence="2">Uncharacterized protein</fullName>
    </submittedName>
</protein>
<organism evidence="2 3">
    <name type="scientific">Psittacicella melopsittaci</name>
    <dbReference type="NCBI Taxonomy" id="2028576"/>
    <lineage>
        <taxon>Bacteria</taxon>
        <taxon>Pseudomonadati</taxon>
        <taxon>Pseudomonadota</taxon>
        <taxon>Gammaproteobacteria</taxon>
        <taxon>Pasteurellales</taxon>
        <taxon>Psittacicellaceae</taxon>
        <taxon>Psittacicella</taxon>
    </lineage>
</organism>
<dbReference type="PROSITE" id="PS51257">
    <property type="entry name" value="PROKAR_LIPOPROTEIN"/>
    <property type="match status" value="1"/>
</dbReference>
<dbReference type="AlphaFoldDB" id="A0A3A1Y4W7"/>
<dbReference type="EMBL" id="NRJH01000043">
    <property type="protein sequence ID" value="RIY32258.1"/>
    <property type="molecule type" value="Genomic_DNA"/>
</dbReference>
<reference evidence="2 3" key="1">
    <citation type="submission" date="2017-08" db="EMBL/GenBank/DDBJ databases">
        <title>Reclassification of Bisgaard taxon 37 and 44.</title>
        <authorList>
            <person name="Christensen H."/>
        </authorList>
    </citation>
    <scope>NUCLEOTIDE SEQUENCE [LARGE SCALE GENOMIC DNA]</scope>
    <source>
        <strain evidence="2 3">B96_4</strain>
    </source>
</reference>
<comment type="caution">
    <text evidence="2">The sequence shown here is derived from an EMBL/GenBank/DDBJ whole genome shotgun (WGS) entry which is preliminary data.</text>
</comment>
<accession>A0A3A1Y4W7</accession>
<feature type="transmembrane region" description="Helical" evidence="1">
    <location>
        <begin position="15"/>
        <end position="38"/>
    </location>
</feature>
<sequence>MTFTSKPERKKSKKVSFILIYFLIFTLGCSLGFAWYYLTTYTKIFQPRPQVQVINHVTYTGELEVLNLPLSTTNVEQLKDLERLQIYVYFLRELNTLYTYQDTLAKQDPDDLTVEQKAFLASSRELFTSLDFPLVTLMTNQPVVYNQEDNTYTTNLAVYSSAHMLSFVQQVSPHLILLNKNVKSLVQGSNDFKLMYMEHDFDKVQSLVNQYKKDYPNDFNPQVRAGLNFQSPDFYTVVEGDLAVFFLPLNKEVQKALHKEPLDLTYLLADINTIRKFLDLETYIENYPFTPSNSVSLGELKTQYRAALNTLAVFSFRSITVNPNGRMVKDSNGNITNYISFTAHDLDLPYVPINNFSYFTCDHVEKREFPPMQDSNGKTVPMVAMARCYQPFTELLKRFNRTYRPDLSTIVVRESE</sequence>
<name>A0A3A1Y4W7_9GAMM</name>
<dbReference type="Proteomes" id="UP000266258">
    <property type="component" value="Unassembled WGS sequence"/>
</dbReference>